<keyword evidence="2" id="KW-0413">Isomerase</keyword>
<dbReference type="InterPro" id="IPR002701">
    <property type="entry name" value="CM_II_prokaryot"/>
</dbReference>
<protein>
    <recommendedName>
        <fullName evidence="1">chorismate mutase</fullName>
        <ecNumber evidence="1">5.4.99.5</ecNumber>
    </recommendedName>
</protein>
<evidence type="ECO:0000259" key="3">
    <source>
        <dbReference type="PROSITE" id="PS51168"/>
    </source>
</evidence>
<dbReference type="PANTHER" id="PTHR38041:SF1">
    <property type="entry name" value="CHORISMATE MUTASE"/>
    <property type="match status" value="1"/>
</dbReference>
<sequence length="108" mass="11854">MVVNCTTLEHVRENIDRLDQQIVTLLAERGHYVSQAARFKKDADGVKAPQRVEQVIAKVRGLSDAAGANPDVTEQVYRAMIAAFIQQELVEHAVLTASEKPTPASKNS</sequence>
<dbReference type="EMBL" id="WKCM01000008">
    <property type="protein sequence ID" value="MCF5317984.1"/>
    <property type="molecule type" value="Genomic_DNA"/>
</dbReference>
<evidence type="ECO:0000256" key="1">
    <source>
        <dbReference type="ARBA" id="ARBA00012404"/>
    </source>
</evidence>
<reference evidence="4 5" key="1">
    <citation type="submission" date="2019-11" db="EMBL/GenBank/DDBJ databases">
        <title>Epiphytic Pseudomonas syringae from cherry orchards.</title>
        <authorList>
            <person name="Hulin M.T."/>
        </authorList>
    </citation>
    <scope>NUCLEOTIDE SEQUENCE [LARGE SCALE GENOMIC DNA]</scope>
    <source>
        <strain evidence="4 5">PA-5-11C</strain>
    </source>
</reference>
<dbReference type="InterPro" id="IPR051331">
    <property type="entry name" value="Chorismate_mutase-related"/>
</dbReference>
<organism evidence="4 5">
    <name type="scientific">Pseudomonas simiae</name>
    <dbReference type="NCBI Taxonomy" id="321846"/>
    <lineage>
        <taxon>Bacteria</taxon>
        <taxon>Pseudomonadati</taxon>
        <taxon>Pseudomonadota</taxon>
        <taxon>Gammaproteobacteria</taxon>
        <taxon>Pseudomonadales</taxon>
        <taxon>Pseudomonadaceae</taxon>
        <taxon>Pseudomonas</taxon>
    </lineage>
</organism>
<gene>
    <name evidence="4" type="ORF">GIW13_06745</name>
</gene>
<dbReference type="PANTHER" id="PTHR38041">
    <property type="entry name" value="CHORISMATE MUTASE"/>
    <property type="match status" value="1"/>
</dbReference>
<keyword evidence="5" id="KW-1185">Reference proteome</keyword>
<dbReference type="InterPro" id="IPR036979">
    <property type="entry name" value="CM_dom_sf"/>
</dbReference>
<dbReference type="InterPro" id="IPR036263">
    <property type="entry name" value="Chorismate_II_sf"/>
</dbReference>
<dbReference type="Proteomes" id="UP000814078">
    <property type="component" value="Unassembled WGS sequence"/>
</dbReference>
<name>A0ABS9FYV7_9PSED</name>
<accession>A0ABS9FYV7</accession>
<proteinExistence type="predicted"/>
<evidence type="ECO:0000313" key="5">
    <source>
        <dbReference type="Proteomes" id="UP000814078"/>
    </source>
</evidence>
<dbReference type="EC" id="5.4.99.5" evidence="1"/>
<dbReference type="SMART" id="SM00830">
    <property type="entry name" value="CM_2"/>
    <property type="match status" value="1"/>
</dbReference>
<dbReference type="Pfam" id="PF01817">
    <property type="entry name" value="CM_2"/>
    <property type="match status" value="1"/>
</dbReference>
<dbReference type="PROSITE" id="PS51168">
    <property type="entry name" value="CHORISMATE_MUT_2"/>
    <property type="match status" value="1"/>
</dbReference>
<dbReference type="RefSeq" id="WP_045791614.1">
    <property type="nucleotide sequence ID" value="NZ_CP005975.1"/>
</dbReference>
<evidence type="ECO:0000256" key="2">
    <source>
        <dbReference type="ARBA" id="ARBA00023235"/>
    </source>
</evidence>
<feature type="domain" description="Chorismate mutase" evidence="3">
    <location>
        <begin position="2"/>
        <end position="92"/>
    </location>
</feature>
<dbReference type="Gene3D" id="1.20.59.10">
    <property type="entry name" value="Chorismate mutase"/>
    <property type="match status" value="1"/>
</dbReference>
<dbReference type="SUPFAM" id="SSF48600">
    <property type="entry name" value="Chorismate mutase II"/>
    <property type="match status" value="1"/>
</dbReference>
<comment type="caution">
    <text evidence="4">The sequence shown here is derived from an EMBL/GenBank/DDBJ whole genome shotgun (WGS) entry which is preliminary data.</text>
</comment>
<evidence type="ECO:0000313" key="4">
    <source>
        <dbReference type="EMBL" id="MCF5317984.1"/>
    </source>
</evidence>